<dbReference type="EMBL" id="WBXO01000001">
    <property type="protein sequence ID" value="KAB2954450.1"/>
    <property type="molecule type" value="Genomic_DNA"/>
</dbReference>
<comment type="caution">
    <text evidence="1">The sequence shown here is derived from an EMBL/GenBank/DDBJ whole genome shotgun (WGS) entry which is preliminary data.</text>
</comment>
<keyword evidence="2" id="KW-1185">Reference proteome</keyword>
<evidence type="ECO:0000313" key="1">
    <source>
        <dbReference type="EMBL" id="KAB2954450.1"/>
    </source>
</evidence>
<evidence type="ECO:0000313" key="2">
    <source>
        <dbReference type="Proteomes" id="UP000468766"/>
    </source>
</evidence>
<dbReference type="InterPro" id="IPR003772">
    <property type="entry name" value="YceD"/>
</dbReference>
<name>A0A6I0F3W1_9FIRM</name>
<reference evidence="1 2" key="1">
    <citation type="submission" date="2019-10" db="EMBL/GenBank/DDBJ databases">
        <title>Whole-genome sequence of the extremophile Heliorestis acidaminivorans DSM 24790.</title>
        <authorList>
            <person name="Kyndt J.A."/>
            <person name="Meyer T.E."/>
        </authorList>
    </citation>
    <scope>NUCLEOTIDE SEQUENCE [LARGE SCALE GENOMIC DNA]</scope>
    <source>
        <strain evidence="1 2">DSM 24790</strain>
    </source>
</reference>
<dbReference type="PANTHER" id="PTHR34374:SF1">
    <property type="entry name" value="LARGE RIBOSOMAL RNA SUBUNIT ACCUMULATION PROTEIN YCED HOMOLOG 1, CHLOROPLASTIC"/>
    <property type="match status" value="1"/>
</dbReference>
<proteinExistence type="predicted"/>
<dbReference type="RefSeq" id="WP_151617904.1">
    <property type="nucleotide sequence ID" value="NZ_WBXO01000001.1"/>
</dbReference>
<dbReference type="AlphaFoldDB" id="A0A6I0F3W1"/>
<protein>
    <submittedName>
        <fullName evidence="1">DUF177 domain-containing protein</fullName>
    </submittedName>
</protein>
<dbReference type="OrthoDB" id="9790372at2"/>
<sequence length="181" mass="20314">MKVEGSILLKARETWRPQQWSGQWQEALDLGKDFRLLGPVDVEGTVARVEEGYRFQGLLKALVQTACHRCLQTVELPMEVPLDGMFISNSLEKTAEEEELKEEPEIPTYPLLNQGELDLTELSQDALLLALPMKVLCQEDCQGLCPQCGTYLNEQSCTCQVEQGDPRLAPLLALLKQKEPS</sequence>
<dbReference type="PANTHER" id="PTHR34374">
    <property type="entry name" value="LARGE RIBOSOMAL RNA SUBUNIT ACCUMULATION PROTEIN YCED HOMOLOG 1, CHLOROPLASTIC"/>
    <property type="match status" value="1"/>
</dbReference>
<gene>
    <name evidence="1" type="ORF">F9B85_01845</name>
</gene>
<dbReference type="Proteomes" id="UP000468766">
    <property type="component" value="Unassembled WGS sequence"/>
</dbReference>
<dbReference type="Pfam" id="PF02620">
    <property type="entry name" value="YceD"/>
    <property type="match status" value="1"/>
</dbReference>
<organism evidence="1 2">
    <name type="scientific">Heliorestis acidaminivorans</name>
    <dbReference type="NCBI Taxonomy" id="553427"/>
    <lineage>
        <taxon>Bacteria</taxon>
        <taxon>Bacillati</taxon>
        <taxon>Bacillota</taxon>
        <taxon>Clostridia</taxon>
        <taxon>Eubacteriales</taxon>
        <taxon>Heliobacteriaceae</taxon>
        <taxon>Heliorestis</taxon>
    </lineage>
</organism>
<accession>A0A6I0F3W1</accession>